<evidence type="ECO:0000256" key="3">
    <source>
        <dbReference type="ARBA" id="ARBA00022692"/>
    </source>
</evidence>
<keyword evidence="3 6" id="KW-0812">Transmembrane</keyword>
<keyword evidence="4 6" id="KW-1133">Transmembrane helix</keyword>
<gene>
    <name evidence="7" type="ORF">DWW32_13115</name>
</gene>
<evidence type="ECO:0000313" key="7">
    <source>
        <dbReference type="EMBL" id="RGU88449.1"/>
    </source>
</evidence>
<feature type="transmembrane region" description="Helical" evidence="6">
    <location>
        <begin position="104"/>
        <end position="122"/>
    </location>
</feature>
<evidence type="ECO:0000256" key="5">
    <source>
        <dbReference type="ARBA" id="ARBA00023136"/>
    </source>
</evidence>
<organism evidence="7 8">
    <name type="scientific">Holdemanella biformis</name>
    <dbReference type="NCBI Taxonomy" id="1735"/>
    <lineage>
        <taxon>Bacteria</taxon>
        <taxon>Bacillati</taxon>
        <taxon>Bacillota</taxon>
        <taxon>Erysipelotrichia</taxon>
        <taxon>Erysipelotrichales</taxon>
        <taxon>Erysipelotrichaceae</taxon>
        <taxon>Holdemanella</taxon>
    </lineage>
</organism>
<accession>A0A395W342</accession>
<comment type="subcellular location">
    <subcellularLocation>
        <location evidence="1">Cell membrane</location>
        <topology evidence="1">Multi-pass membrane protein</topology>
    </subcellularLocation>
</comment>
<evidence type="ECO:0000256" key="4">
    <source>
        <dbReference type="ARBA" id="ARBA00022989"/>
    </source>
</evidence>
<feature type="transmembrane region" description="Helical" evidence="6">
    <location>
        <begin position="237"/>
        <end position="259"/>
    </location>
</feature>
<dbReference type="Proteomes" id="UP000265489">
    <property type="component" value="Unassembled WGS sequence"/>
</dbReference>
<sequence length="412" mass="46867">MQNNLKKNFLWNMIGMTLNSFNSLFLMIIVTRLNSLNVSGIFTLAFSIACLMLYFGTYSGRVFQVTDVNSEISDSDYVVQRIITCVIMLVISFGYCIIMKYDSYKFSIVFLLCVLKGLEAFADVFYGILHKNDFLYKAGFSLTIKSLISVVLFFVVDLFTRNLILTILIVDIVWVLVLIFYDIPSANKLSNFKLMWNQRNLNFLFKSGFFIFLINFFSVYIVNAPKYALDGRVADSLQAIFGIILMPATLVSLAIQYFVQPYLQKLALLFNELKKKEFNFLIAKLVLITIGLGIVCLVGAFLLGIPVLSLVYGVDLTSYKVDLLIIITGAIFYSMSIIFSAALTTVRYTFVQFVIYLITSVVGLVIAPMLIKNYGVHGATYAYFLIMISQFILYIIFYIALQKRLFNKRQGV</sequence>
<dbReference type="InterPro" id="IPR050833">
    <property type="entry name" value="Poly_Biosynth_Transport"/>
</dbReference>
<feature type="transmembrane region" description="Helical" evidence="6">
    <location>
        <begin position="9"/>
        <end position="30"/>
    </location>
</feature>
<dbReference type="PANTHER" id="PTHR30250:SF11">
    <property type="entry name" value="O-ANTIGEN TRANSPORTER-RELATED"/>
    <property type="match status" value="1"/>
</dbReference>
<dbReference type="RefSeq" id="WP_118326047.1">
    <property type="nucleotide sequence ID" value="NZ_CATXNH010000011.1"/>
</dbReference>
<feature type="transmembrane region" description="Helical" evidence="6">
    <location>
        <begin position="383"/>
        <end position="401"/>
    </location>
</feature>
<feature type="transmembrane region" description="Helical" evidence="6">
    <location>
        <begin position="280"/>
        <end position="303"/>
    </location>
</feature>
<dbReference type="GeneID" id="66580848"/>
<reference evidence="7 8" key="1">
    <citation type="submission" date="2018-08" db="EMBL/GenBank/DDBJ databases">
        <title>A genome reference for cultivated species of the human gut microbiota.</title>
        <authorList>
            <person name="Zou Y."/>
            <person name="Xue W."/>
            <person name="Luo G."/>
        </authorList>
    </citation>
    <scope>NUCLEOTIDE SEQUENCE [LARGE SCALE GENOMIC DNA]</scope>
    <source>
        <strain evidence="7 8">AF15-20</strain>
    </source>
</reference>
<dbReference type="PANTHER" id="PTHR30250">
    <property type="entry name" value="PST FAMILY PREDICTED COLANIC ACID TRANSPORTER"/>
    <property type="match status" value="1"/>
</dbReference>
<evidence type="ECO:0000256" key="2">
    <source>
        <dbReference type="ARBA" id="ARBA00022475"/>
    </source>
</evidence>
<feature type="transmembrane region" description="Helical" evidence="6">
    <location>
        <begin position="203"/>
        <end position="222"/>
    </location>
</feature>
<name>A0A395W342_9FIRM</name>
<feature type="transmembrane region" description="Helical" evidence="6">
    <location>
        <begin position="162"/>
        <end position="183"/>
    </location>
</feature>
<dbReference type="EMBL" id="QRYQ01000051">
    <property type="protein sequence ID" value="RGU88449.1"/>
    <property type="molecule type" value="Genomic_DNA"/>
</dbReference>
<protein>
    <submittedName>
        <fullName evidence="7">Lipopolysaccharide biosynthesis protein</fullName>
    </submittedName>
</protein>
<feature type="transmembrane region" description="Helical" evidence="6">
    <location>
        <begin position="78"/>
        <end position="98"/>
    </location>
</feature>
<feature type="transmembrane region" description="Helical" evidence="6">
    <location>
        <begin position="323"/>
        <end position="346"/>
    </location>
</feature>
<evidence type="ECO:0000256" key="1">
    <source>
        <dbReference type="ARBA" id="ARBA00004651"/>
    </source>
</evidence>
<dbReference type="GO" id="GO:0005886">
    <property type="term" value="C:plasma membrane"/>
    <property type="evidence" value="ECO:0007669"/>
    <property type="project" value="UniProtKB-SubCell"/>
</dbReference>
<feature type="transmembrane region" description="Helical" evidence="6">
    <location>
        <begin position="36"/>
        <end position="57"/>
    </location>
</feature>
<proteinExistence type="predicted"/>
<keyword evidence="2" id="KW-1003">Cell membrane</keyword>
<keyword evidence="5 6" id="KW-0472">Membrane</keyword>
<evidence type="ECO:0000313" key="8">
    <source>
        <dbReference type="Proteomes" id="UP000265489"/>
    </source>
</evidence>
<dbReference type="AlphaFoldDB" id="A0A395W342"/>
<feature type="transmembrane region" description="Helical" evidence="6">
    <location>
        <begin position="353"/>
        <end position="371"/>
    </location>
</feature>
<evidence type="ECO:0000256" key="6">
    <source>
        <dbReference type="SAM" id="Phobius"/>
    </source>
</evidence>
<comment type="caution">
    <text evidence="7">The sequence shown here is derived from an EMBL/GenBank/DDBJ whole genome shotgun (WGS) entry which is preliminary data.</text>
</comment>